<name>A0AC61DFR4_9FIRM</name>
<accession>A0AC61DFR4</accession>
<dbReference type="Proteomes" id="UP000224460">
    <property type="component" value="Unassembled WGS sequence"/>
</dbReference>
<evidence type="ECO:0000313" key="1">
    <source>
        <dbReference type="EMBL" id="PHV71576.1"/>
    </source>
</evidence>
<dbReference type="EMBL" id="PEDL01000002">
    <property type="protein sequence ID" value="PHV71576.1"/>
    <property type="molecule type" value="Genomic_DNA"/>
</dbReference>
<sequence length="254" mass="29996">MEKINNEHFGQFLSELRKEKKLTQKQLAEKLYISDKAVSKWERGLSLPDISLLIPLSKIFDVTITELLSGKRIEPNTQLTVMEVESLMNRTVVLSKEEKEEQNKAKRNRKFLFSFCILFIILEMTLMISLGYTLVSLFENLFTVELLMLIFGFYFTFFTKETLPVYYDENKINFYYDGFFRMNIPGIRFNNSNWKHILKATHTSIMFIFILFPLVYLGISYISPMLWGKFQLFLTLGSVFSMFLPIYIVGKKYE</sequence>
<proteinExistence type="predicted"/>
<gene>
    <name evidence="1" type="ORF">CS063_03145</name>
</gene>
<organism evidence="1 2">
    <name type="scientific">Sporanaerobium hydrogeniformans</name>
    <dbReference type="NCBI Taxonomy" id="3072179"/>
    <lineage>
        <taxon>Bacteria</taxon>
        <taxon>Bacillati</taxon>
        <taxon>Bacillota</taxon>
        <taxon>Clostridia</taxon>
        <taxon>Lachnospirales</taxon>
        <taxon>Lachnospiraceae</taxon>
        <taxon>Sporanaerobium</taxon>
    </lineage>
</organism>
<evidence type="ECO:0000313" key="2">
    <source>
        <dbReference type="Proteomes" id="UP000224460"/>
    </source>
</evidence>
<protein>
    <submittedName>
        <fullName evidence="1">Transcriptional regulator</fullName>
    </submittedName>
</protein>
<reference evidence="1" key="1">
    <citation type="submission" date="2017-10" db="EMBL/GenBank/DDBJ databases">
        <title>Genome sequence of cellulolytic Lachnospiraceae bacterium XHS1971 isolated from hotspring sediment.</title>
        <authorList>
            <person name="Vasudevan G."/>
            <person name="Joshi A.J."/>
            <person name="Hivarkar S."/>
            <person name="Lanjekar V.B."/>
            <person name="Dhakephalkar P.K."/>
            <person name="Dagar S."/>
        </authorList>
    </citation>
    <scope>NUCLEOTIDE SEQUENCE</scope>
    <source>
        <strain evidence="1">XHS1971</strain>
    </source>
</reference>
<keyword evidence="2" id="KW-1185">Reference proteome</keyword>
<comment type="caution">
    <text evidence="1">The sequence shown here is derived from an EMBL/GenBank/DDBJ whole genome shotgun (WGS) entry which is preliminary data.</text>
</comment>